<dbReference type="EMBL" id="JBBKZT010000003">
    <property type="protein sequence ID" value="MEJ8846760.1"/>
    <property type="molecule type" value="Genomic_DNA"/>
</dbReference>
<dbReference type="InterPro" id="IPR027479">
    <property type="entry name" value="S-Me-THD_N_sf"/>
</dbReference>
<gene>
    <name evidence="3" type="ORF">WKW82_08870</name>
</gene>
<dbReference type="Proteomes" id="UP001385892">
    <property type="component" value="Unassembled WGS sequence"/>
</dbReference>
<dbReference type="SUPFAM" id="SSF160991">
    <property type="entry name" value="CV3147-like"/>
    <property type="match status" value="1"/>
</dbReference>
<evidence type="ECO:0000259" key="1">
    <source>
        <dbReference type="Pfam" id="PF06032"/>
    </source>
</evidence>
<dbReference type="InterPro" id="IPR024071">
    <property type="entry name" value="S-Me-THD_C_sf"/>
</dbReference>
<name>A0ABU8WGX3_9BURK</name>
<organism evidence="3 4">
    <name type="scientific">Variovorax rhizosphaerae</name>
    <dbReference type="NCBI Taxonomy" id="1836200"/>
    <lineage>
        <taxon>Bacteria</taxon>
        <taxon>Pseudomonadati</taxon>
        <taxon>Pseudomonadota</taxon>
        <taxon>Betaproteobacteria</taxon>
        <taxon>Burkholderiales</taxon>
        <taxon>Comamonadaceae</taxon>
        <taxon>Variovorax</taxon>
    </lineage>
</organism>
<evidence type="ECO:0000313" key="3">
    <source>
        <dbReference type="EMBL" id="MEJ8846760.1"/>
    </source>
</evidence>
<dbReference type="Gene3D" id="3.40.1610.10">
    <property type="entry name" value="CV3147-like domain"/>
    <property type="match status" value="1"/>
</dbReference>
<dbReference type="Pfam" id="PF20906">
    <property type="entry name" value="S-Me-THD_C"/>
    <property type="match status" value="1"/>
</dbReference>
<dbReference type="Pfam" id="PF06032">
    <property type="entry name" value="S-Me-THD_N"/>
    <property type="match status" value="1"/>
</dbReference>
<sequence length="356" mass="37416">MKRKLNSEDLHAAVWGGAILGGGGGGFIESGMRNARLALEVGTPELWSVDEFGDDAYTATVAMVGAPAAPHPHVRPAMLLRVLELLQGALPAGRPLVALHTNENGAETTVNGWFQAAITGLPVIDLACNGRAHPTSQMGALGLHAESGYLSVQGYAGGDDSRYVEGVVSGRLDKTSAMVRRASVEAGGLVAVARNPVSVGYAKQHGAPGAISHAIVLGRQYLAGGLEAVADFLGGRVVAEGTVVEYGCEQQEGLDLGVVRLDDADGTMLRFINEYMLLDQDGQRVASFPDLLMTFNEAGEPIVSAHVRKGMRIRVLLAPAARLLLSRTMFMPELYRPLEASLGESFAPGAREPAIA</sequence>
<evidence type="ECO:0000259" key="2">
    <source>
        <dbReference type="Pfam" id="PF20906"/>
    </source>
</evidence>
<comment type="caution">
    <text evidence="3">The sequence shown here is derived from an EMBL/GenBank/DDBJ whole genome shotgun (WGS) entry which is preliminary data.</text>
</comment>
<dbReference type="Gene3D" id="2.40.390.10">
    <property type="entry name" value="CV3147-like"/>
    <property type="match status" value="1"/>
</dbReference>
<proteinExistence type="predicted"/>
<dbReference type="InterPro" id="IPR010318">
    <property type="entry name" value="S-Me-THD_N"/>
</dbReference>
<dbReference type="RefSeq" id="WP_340341902.1">
    <property type="nucleotide sequence ID" value="NZ_JBBKZT010000003.1"/>
</dbReference>
<dbReference type="InterPro" id="IPR048350">
    <property type="entry name" value="S-Me-THD-like_C"/>
</dbReference>
<feature type="domain" description="S-Me-THD-like C-terminal" evidence="2">
    <location>
        <begin position="175"/>
        <end position="324"/>
    </location>
</feature>
<feature type="domain" description="S-Me-THD N-terminal" evidence="1">
    <location>
        <begin position="8"/>
        <end position="145"/>
    </location>
</feature>
<protein>
    <submittedName>
        <fullName evidence="3">DUF917 family protein</fullName>
    </submittedName>
</protein>
<reference evidence="3 4" key="1">
    <citation type="submission" date="2024-03" db="EMBL/GenBank/DDBJ databases">
        <title>Novel species of the genus Variovorax.</title>
        <authorList>
            <person name="Liu Q."/>
            <person name="Xin Y.-H."/>
        </authorList>
    </citation>
    <scope>NUCLEOTIDE SEQUENCE [LARGE SCALE GENOMIC DNA]</scope>
    <source>
        <strain evidence="3 4">KACC 18900</strain>
    </source>
</reference>
<keyword evidence="4" id="KW-1185">Reference proteome</keyword>
<accession>A0ABU8WGX3</accession>
<evidence type="ECO:0000313" key="4">
    <source>
        <dbReference type="Proteomes" id="UP001385892"/>
    </source>
</evidence>